<feature type="binding site" evidence="7">
    <location>
        <position position="15"/>
    </location>
    <ligand>
        <name>Mg(2+)</name>
        <dbReference type="ChEBI" id="CHEBI:18420"/>
    </ligand>
</feature>
<feature type="binding site" evidence="7">
    <location>
        <position position="142"/>
    </location>
    <ligand>
        <name>substrate</name>
    </ligand>
</feature>
<comment type="subunit">
    <text evidence="7">Monomer.</text>
</comment>
<gene>
    <name evidence="7" type="primary">aroK</name>
    <name evidence="8" type="ORF">Q765_18330</name>
</gene>
<name>A0A0A2LYK7_9FLAO</name>
<feature type="binding site" evidence="7">
    <location>
        <position position="80"/>
    </location>
    <ligand>
        <name>substrate</name>
    </ligand>
</feature>
<dbReference type="EC" id="2.7.1.71" evidence="7"/>
<dbReference type="GO" id="GO:0005524">
    <property type="term" value="F:ATP binding"/>
    <property type="evidence" value="ECO:0007669"/>
    <property type="project" value="UniProtKB-UniRule"/>
</dbReference>
<dbReference type="SUPFAM" id="SSF52540">
    <property type="entry name" value="P-loop containing nucleoside triphosphate hydrolases"/>
    <property type="match status" value="1"/>
</dbReference>
<keyword evidence="2 7" id="KW-0808">Transferase</keyword>
<dbReference type="GO" id="GO:0005829">
    <property type="term" value="C:cytosol"/>
    <property type="evidence" value="ECO:0007669"/>
    <property type="project" value="TreeGrafter"/>
</dbReference>
<comment type="cofactor">
    <cofactor evidence="7">
        <name>Mg(2+)</name>
        <dbReference type="ChEBI" id="CHEBI:18420"/>
    </cofactor>
    <text evidence="7">Binds 1 Mg(2+) ion per subunit.</text>
</comment>
<keyword evidence="3 7" id="KW-0547">Nucleotide-binding</keyword>
<dbReference type="STRING" id="1121895.GCA_000378485_00872"/>
<evidence type="ECO:0000256" key="1">
    <source>
        <dbReference type="ARBA" id="ARBA00022605"/>
    </source>
</evidence>
<dbReference type="eggNOG" id="COG0703">
    <property type="taxonomic scope" value="Bacteria"/>
</dbReference>
<dbReference type="GO" id="GO:0009073">
    <property type="term" value="P:aromatic amino acid family biosynthetic process"/>
    <property type="evidence" value="ECO:0007669"/>
    <property type="project" value="UniProtKB-KW"/>
</dbReference>
<dbReference type="Pfam" id="PF01202">
    <property type="entry name" value="SKI"/>
    <property type="match status" value="1"/>
</dbReference>
<evidence type="ECO:0000256" key="6">
    <source>
        <dbReference type="ARBA" id="ARBA00023141"/>
    </source>
</evidence>
<comment type="pathway">
    <text evidence="7">Metabolic intermediate biosynthesis; chorismate biosynthesis; chorismate from D-erythrose 4-phosphate and phosphoenolpyruvate: step 5/7.</text>
</comment>
<comment type="subcellular location">
    <subcellularLocation>
        <location evidence="7">Cytoplasm</location>
    </subcellularLocation>
</comment>
<accession>A0A0A2LYK7</accession>
<reference evidence="8 9" key="1">
    <citation type="submission" date="2013-09" db="EMBL/GenBank/DDBJ databases">
        <authorList>
            <person name="Zeng Z."/>
            <person name="Chen C."/>
        </authorList>
    </citation>
    <scope>NUCLEOTIDE SEQUENCE [LARGE SCALE GENOMIC DNA]</scope>
    <source>
        <strain evidence="8 9">WB 3.3-2</strain>
    </source>
</reference>
<evidence type="ECO:0000256" key="5">
    <source>
        <dbReference type="ARBA" id="ARBA00022840"/>
    </source>
</evidence>
<feature type="binding site" evidence="7">
    <location>
        <position position="120"/>
    </location>
    <ligand>
        <name>ATP</name>
        <dbReference type="ChEBI" id="CHEBI:30616"/>
    </ligand>
</feature>
<dbReference type="AlphaFoldDB" id="A0A0A2LYK7"/>
<dbReference type="GO" id="GO:0008652">
    <property type="term" value="P:amino acid biosynthetic process"/>
    <property type="evidence" value="ECO:0007669"/>
    <property type="project" value="UniProtKB-KW"/>
</dbReference>
<dbReference type="InterPro" id="IPR031322">
    <property type="entry name" value="Shikimate/glucono_kinase"/>
</dbReference>
<keyword evidence="7" id="KW-0963">Cytoplasm</keyword>
<comment type="catalytic activity">
    <reaction evidence="7">
        <text>shikimate + ATP = 3-phosphoshikimate + ADP + H(+)</text>
        <dbReference type="Rhea" id="RHEA:13121"/>
        <dbReference type="ChEBI" id="CHEBI:15378"/>
        <dbReference type="ChEBI" id="CHEBI:30616"/>
        <dbReference type="ChEBI" id="CHEBI:36208"/>
        <dbReference type="ChEBI" id="CHEBI:145989"/>
        <dbReference type="ChEBI" id="CHEBI:456216"/>
        <dbReference type="EC" id="2.7.1.71"/>
    </reaction>
</comment>
<feature type="binding site" evidence="7">
    <location>
        <position position="57"/>
    </location>
    <ligand>
        <name>substrate</name>
    </ligand>
</feature>
<keyword evidence="4 7" id="KW-0418">Kinase</keyword>
<dbReference type="InterPro" id="IPR000623">
    <property type="entry name" value="Shikimate_kinase/TSH1"/>
</dbReference>
<feature type="binding site" evidence="7">
    <location>
        <position position="33"/>
    </location>
    <ligand>
        <name>substrate</name>
    </ligand>
</feature>
<dbReference type="PRINTS" id="PR01100">
    <property type="entry name" value="SHIKIMTKNASE"/>
</dbReference>
<dbReference type="CDD" id="cd00464">
    <property type="entry name" value="SK"/>
    <property type="match status" value="1"/>
</dbReference>
<dbReference type="OrthoDB" id="9800332at2"/>
<keyword evidence="1 7" id="KW-0028">Amino-acid biosynthesis</keyword>
<dbReference type="EMBL" id="JRLX01000028">
    <property type="protein sequence ID" value="KGO85094.1"/>
    <property type="molecule type" value="Genomic_DNA"/>
</dbReference>
<keyword evidence="5 7" id="KW-0067">ATP-binding</keyword>
<keyword evidence="6 7" id="KW-0057">Aromatic amino acid biosynthesis</keyword>
<comment type="similarity">
    <text evidence="7">Belongs to the shikimate kinase family.</text>
</comment>
<proteinExistence type="inferred from homology"/>
<evidence type="ECO:0000313" key="9">
    <source>
        <dbReference type="Proteomes" id="UP000030152"/>
    </source>
</evidence>
<organism evidence="8 9">
    <name type="scientific">Flavobacterium rivuli WB 3.3-2 = DSM 21788</name>
    <dbReference type="NCBI Taxonomy" id="1121895"/>
    <lineage>
        <taxon>Bacteria</taxon>
        <taxon>Pseudomonadati</taxon>
        <taxon>Bacteroidota</taxon>
        <taxon>Flavobacteriia</taxon>
        <taxon>Flavobacteriales</taxon>
        <taxon>Flavobacteriaceae</taxon>
        <taxon>Flavobacterium</taxon>
    </lineage>
</organism>
<dbReference type="PANTHER" id="PTHR21087">
    <property type="entry name" value="SHIKIMATE KINASE"/>
    <property type="match status" value="1"/>
</dbReference>
<evidence type="ECO:0000256" key="2">
    <source>
        <dbReference type="ARBA" id="ARBA00022679"/>
    </source>
</evidence>
<dbReference type="GO" id="GO:0009423">
    <property type="term" value="P:chorismate biosynthetic process"/>
    <property type="evidence" value="ECO:0007669"/>
    <property type="project" value="UniProtKB-UniRule"/>
</dbReference>
<comment type="caution">
    <text evidence="8">The sequence shown here is derived from an EMBL/GenBank/DDBJ whole genome shotgun (WGS) entry which is preliminary data.</text>
</comment>
<dbReference type="GO" id="GO:0000287">
    <property type="term" value="F:magnesium ion binding"/>
    <property type="evidence" value="ECO:0007669"/>
    <property type="project" value="UniProtKB-UniRule"/>
</dbReference>
<dbReference type="PANTHER" id="PTHR21087:SF16">
    <property type="entry name" value="SHIKIMATE KINASE 1, CHLOROPLASTIC"/>
    <property type="match status" value="1"/>
</dbReference>
<evidence type="ECO:0000313" key="8">
    <source>
        <dbReference type="EMBL" id="KGO85094.1"/>
    </source>
</evidence>
<comment type="function">
    <text evidence="7">Catalyzes the specific phosphorylation of the 3-hydroxyl group of shikimic acid using ATP as a cosubstrate.</text>
</comment>
<dbReference type="InterPro" id="IPR027417">
    <property type="entry name" value="P-loop_NTPase"/>
</dbReference>
<dbReference type="UniPathway" id="UPA00053">
    <property type="reaction ID" value="UER00088"/>
</dbReference>
<keyword evidence="9" id="KW-1185">Reference proteome</keyword>
<dbReference type="GO" id="GO:0004765">
    <property type="term" value="F:shikimate kinase activity"/>
    <property type="evidence" value="ECO:0007669"/>
    <property type="project" value="UniProtKB-UniRule"/>
</dbReference>
<evidence type="ECO:0000256" key="3">
    <source>
        <dbReference type="ARBA" id="ARBA00022741"/>
    </source>
</evidence>
<sequence>MRKVILCGYMASGKTTTARLLSAAMEIPYLDLDEVIEKETGKTVSQIFETEGEIKFRKLEHDTLRGLIDVKEDFVIALGGGTPCYANNHLLLQRDDVVSIYLKTGIDEIITRIKGQGKTRPLVAGLNDEEMHEFVAKHLFDRSWYYHHAKHNVTTDAKTPALVVNEIVSLF</sequence>
<dbReference type="RefSeq" id="WP_026299881.1">
    <property type="nucleotide sequence ID" value="NZ_JRLX01000028.1"/>
</dbReference>
<protein>
    <recommendedName>
        <fullName evidence="7">Shikimate kinase</fullName>
        <shortName evidence="7">SK</shortName>
        <ecNumber evidence="7">2.7.1.71</ecNumber>
    </recommendedName>
</protein>
<evidence type="ECO:0000256" key="4">
    <source>
        <dbReference type="ARBA" id="ARBA00022777"/>
    </source>
</evidence>
<dbReference type="Proteomes" id="UP000030152">
    <property type="component" value="Unassembled WGS sequence"/>
</dbReference>
<comment type="caution">
    <text evidence="7">Lacks conserved residue(s) required for the propagation of feature annotation.</text>
</comment>
<keyword evidence="7" id="KW-0479">Metal-binding</keyword>
<evidence type="ECO:0000256" key="7">
    <source>
        <dbReference type="HAMAP-Rule" id="MF_00109"/>
    </source>
</evidence>
<feature type="binding site" evidence="7">
    <location>
        <begin position="11"/>
        <end position="16"/>
    </location>
    <ligand>
        <name>ATP</name>
        <dbReference type="ChEBI" id="CHEBI:30616"/>
    </ligand>
</feature>
<keyword evidence="7" id="KW-0460">Magnesium</keyword>
<dbReference type="HAMAP" id="MF_00109">
    <property type="entry name" value="Shikimate_kinase"/>
    <property type="match status" value="1"/>
</dbReference>
<dbReference type="Gene3D" id="3.40.50.300">
    <property type="entry name" value="P-loop containing nucleotide triphosphate hydrolases"/>
    <property type="match status" value="1"/>
</dbReference>